<protein>
    <submittedName>
        <fullName evidence="1">Uncharacterized protein</fullName>
    </submittedName>
</protein>
<keyword evidence="2" id="KW-1185">Reference proteome</keyword>
<dbReference type="Proteomes" id="UP001148662">
    <property type="component" value="Unassembled WGS sequence"/>
</dbReference>
<organism evidence="1 2">
    <name type="scientific">Phlebia brevispora</name>
    <dbReference type="NCBI Taxonomy" id="194682"/>
    <lineage>
        <taxon>Eukaryota</taxon>
        <taxon>Fungi</taxon>
        <taxon>Dikarya</taxon>
        <taxon>Basidiomycota</taxon>
        <taxon>Agaricomycotina</taxon>
        <taxon>Agaricomycetes</taxon>
        <taxon>Polyporales</taxon>
        <taxon>Meruliaceae</taxon>
        <taxon>Phlebia</taxon>
    </lineage>
</organism>
<name>A0ACC1RIV2_9APHY</name>
<evidence type="ECO:0000313" key="2">
    <source>
        <dbReference type="Proteomes" id="UP001148662"/>
    </source>
</evidence>
<dbReference type="EMBL" id="JANHOG010002916">
    <property type="protein sequence ID" value="KAJ3518825.1"/>
    <property type="molecule type" value="Genomic_DNA"/>
</dbReference>
<gene>
    <name evidence="1" type="ORF">NM688_g9386</name>
</gene>
<reference evidence="1" key="1">
    <citation type="submission" date="2022-07" db="EMBL/GenBank/DDBJ databases">
        <title>Genome Sequence of Phlebia brevispora.</title>
        <authorList>
            <person name="Buettner E."/>
        </authorList>
    </citation>
    <scope>NUCLEOTIDE SEQUENCE</scope>
    <source>
        <strain evidence="1">MPL23</strain>
    </source>
</reference>
<sequence length="352" mass="39876">MLQLNIIQFLSLMYSQARHPRVLPVDRYFSTWITPTSSRCASRRETFLHPINQVAILTSLGIGLGFKVDTAHTDAVRARQELCDRRNLRLIGIAYHCVQHDSTLVPDDLGMMTGAFRAEHLENAVRDWLGIPASNSSPPPPVLTHRSFPPLHLPSTVTVAYRRAIVSLSVFRMAKKSSVKRPNVLKKAITLLQPPQSQMAACLQQIVNNFTVEMKHTQKWYCNFCDKPAREINCAIMGYTDRTPPMAFIIVYQICDLDDSSPCAKELYELYDESAQEMGHPPNNIKTRYGTPPYPFSASCAGCMRSETANQQLSKCSRCKVIRYCSRACQEGDWPRHKTRCKLMHSAEEIVL</sequence>
<evidence type="ECO:0000313" key="1">
    <source>
        <dbReference type="EMBL" id="KAJ3518825.1"/>
    </source>
</evidence>
<accession>A0ACC1RIV2</accession>
<proteinExistence type="predicted"/>
<comment type="caution">
    <text evidence="1">The sequence shown here is derived from an EMBL/GenBank/DDBJ whole genome shotgun (WGS) entry which is preliminary data.</text>
</comment>